<reference evidence="3" key="1">
    <citation type="submission" date="2016-09" db="EMBL/GenBank/DDBJ databases">
        <authorList>
            <person name="Greninger A.L."/>
            <person name="Jerome K.R."/>
            <person name="Mcnair B."/>
            <person name="Wallis C."/>
            <person name="Fang F."/>
        </authorList>
    </citation>
    <scope>NUCLEOTIDE SEQUENCE [LARGE SCALE GENOMIC DNA]</scope>
    <source>
        <strain evidence="3">M6</strain>
    </source>
</reference>
<evidence type="ECO:0000313" key="2">
    <source>
        <dbReference type="EMBL" id="ODQ88427.1"/>
    </source>
</evidence>
<dbReference type="AlphaFoldDB" id="A0A1E3RGA0"/>
<organism evidence="2 3">
    <name type="scientific">Mycolicibacterium flavescens</name>
    <name type="common">Mycobacterium flavescens</name>
    <dbReference type="NCBI Taxonomy" id="1776"/>
    <lineage>
        <taxon>Bacteria</taxon>
        <taxon>Bacillati</taxon>
        <taxon>Actinomycetota</taxon>
        <taxon>Actinomycetes</taxon>
        <taxon>Mycobacteriales</taxon>
        <taxon>Mycobacteriaceae</taxon>
        <taxon>Mycolicibacterium</taxon>
    </lineage>
</organism>
<gene>
    <name evidence="2" type="ORF">BHQ18_19710</name>
</gene>
<feature type="region of interest" description="Disordered" evidence="1">
    <location>
        <begin position="29"/>
        <end position="65"/>
    </location>
</feature>
<name>A0A1E3RGA0_MYCFV</name>
<feature type="compositionally biased region" description="Polar residues" evidence="1">
    <location>
        <begin position="42"/>
        <end position="65"/>
    </location>
</feature>
<accession>A0A1E3RGA0</accession>
<keyword evidence="3" id="KW-1185">Reference proteome</keyword>
<sequence length="65" mass="6762">MTGLGASIYLGFFALAALWLFLTSDGPLTGGADDQGQRPERSNSANTDANADGSSPWLLSQSSQK</sequence>
<comment type="caution">
    <text evidence="2">The sequence shown here is derived from an EMBL/GenBank/DDBJ whole genome shotgun (WGS) entry which is preliminary data.</text>
</comment>
<dbReference type="Proteomes" id="UP000094053">
    <property type="component" value="Unassembled WGS sequence"/>
</dbReference>
<dbReference type="EMBL" id="MIHA01000015">
    <property type="protein sequence ID" value="ODQ88427.1"/>
    <property type="molecule type" value="Genomic_DNA"/>
</dbReference>
<evidence type="ECO:0000313" key="3">
    <source>
        <dbReference type="Proteomes" id="UP000094053"/>
    </source>
</evidence>
<evidence type="ECO:0000256" key="1">
    <source>
        <dbReference type="SAM" id="MobiDB-lite"/>
    </source>
</evidence>
<protein>
    <submittedName>
        <fullName evidence="2">Uncharacterized protein</fullName>
    </submittedName>
</protein>
<proteinExistence type="predicted"/>